<dbReference type="InterPro" id="IPR001328">
    <property type="entry name" value="Pept_tRNA_hydro"/>
</dbReference>
<evidence type="ECO:0000256" key="6">
    <source>
        <dbReference type="ARBA" id="ARBA00050038"/>
    </source>
</evidence>
<dbReference type="PANTHER" id="PTHR17224:SF1">
    <property type="entry name" value="PEPTIDYL-TRNA HYDROLASE"/>
    <property type="match status" value="1"/>
</dbReference>
<dbReference type="Pfam" id="PF01195">
    <property type="entry name" value="Pept_tRNA_hydro"/>
    <property type="match status" value="1"/>
</dbReference>
<dbReference type="EMBL" id="QOPC01000002">
    <property type="protein sequence ID" value="RCL39536.1"/>
    <property type="molecule type" value="Genomic_DNA"/>
</dbReference>
<dbReference type="PROSITE" id="PS01196">
    <property type="entry name" value="PEPT_TRNA_HYDROL_2"/>
    <property type="match status" value="1"/>
</dbReference>
<proteinExistence type="inferred from homology"/>
<comment type="function">
    <text evidence="7">Catalyzes the release of premature peptidyl moieties from peptidyl-tRNA molecules trapped in stalled 50S ribosomal subunits, and thus maintains levels of free tRNAs and 50S ribosomes.</text>
</comment>
<name>A0A368BS61_9GAMM</name>
<dbReference type="FunFam" id="3.40.50.1470:FF:000001">
    <property type="entry name" value="Peptidyl-tRNA hydrolase"/>
    <property type="match status" value="1"/>
</dbReference>
<sequence>MPNICIIGLGNPGAQYNGTRHNIGKDWVKSISTGSNLELQSKKIIEATIAESPDNKILWGYPDKYVNESGRSINKIVKHKKFNLEQIIIIHDDLDLPLGNLKLKIGGGHGGHNGLRSIIAHLGQSFIRLRVGIGHPGNKVDVTNWVLGKFKPTEKDSMLESFYKFNNIIELLSNNDIQNAQIKLHTE</sequence>
<dbReference type="GO" id="GO:0006515">
    <property type="term" value="P:protein quality control for misfolded or incompletely synthesized proteins"/>
    <property type="evidence" value="ECO:0007669"/>
    <property type="project" value="UniProtKB-UniRule"/>
</dbReference>
<organism evidence="8 9">
    <name type="scientific">SAR86 cluster bacterium</name>
    <dbReference type="NCBI Taxonomy" id="2030880"/>
    <lineage>
        <taxon>Bacteria</taxon>
        <taxon>Pseudomonadati</taxon>
        <taxon>Pseudomonadota</taxon>
        <taxon>Gammaproteobacteria</taxon>
        <taxon>SAR86 cluster</taxon>
    </lineage>
</organism>
<feature type="site" description="Discriminates between blocked and unblocked aminoacyl-tRNA" evidence="7">
    <location>
        <position position="11"/>
    </location>
</feature>
<dbReference type="InterPro" id="IPR018171">
    <property type="entry name" value="Pept_tRNA_hydro_CS"/>
</dbReference>
<comment type="subunit">
    <text evidence="7">Monomer.</text>
</comment>
<keyword evidence="4 7" id="KW-0694">RNA-binding</keyword>
<evidence type="ECO:0000256" key="2">
    <source>
        <dbReference type="ARBA" id="ARBA00022555"/>
    </source>
</evidence>
<dbReference type="SUPFAM" id="SSF53178">
    <property type="entry name" value="Peptidyl-tRNA hydrolase-like"/>
    <property type="match status" value="1"/>
</dbReference>
<accession>A0A368BS61</accession>
<evidence type="ECO:0000256" key="3">
    <source>
        <dbReference type="ARBA" id="ARBA00022801"/>
    </source>
</evidence>
<feature type="binding site" evidence="7">
    <location>
        <position position="16"/>
    </location>
    <ligand>
        <name>tRNA</name>
        <dbReference type="ChEBI" id="CHEBI:17843"/>
    </ligand>
</feature>
<evidence type="ECO:0000256" key="5">
    <source>
        <dbReference type="ARBA" id="ARBA00038063"/>
    </source>
</evidence>
<dbReference type="AlphaFoldDB" id="A0A368BS61"/>
<dbReference type="Proteomes" id="UP000253032">
    <property type="component" value="Unassembled WGS sequence"/>
</dbReference>
<keyword evidence="2 7" id="KW-0820">tRNA-binding</keyword>
<feature type="binding site" evidence="7">
    <location>
        <position position="67"/>
    </location>
    <ligand>
        <name>tRNA</name>
        <dbReference type="ChEBI" id="CHEBI:17843"/>
    </ligand>
</feature>
<dbReference type="InterPro" id="IPR036416">
    <property type="entry name" value="Pept_tRNA_hydro_sf"/>
</dbReference>
<dbReference type="GO" id="GO:0072344">
    <property type="term" value="P:rescue of stalled ribosome"/>
    <property type="evidence" value="ECO:0007669"/>
    <property type="project" value="UniProtKB-UniRule"/>
</dbReference>
<dbReference type="GO" id="GO:0000049">
    <property type="term" value="F:tRNA binding"/>
    <property type="evidence" value="ECO:0007669"/>
    <property type="project" value="UniProtKB-UniRule"/>
</dbReference>
<evidence type="ECO:0000256" key="4">
    <source>
        <dbReference type="ARBA" id="ARBA00022884"/>
    </source>
</evidence>
<comment type="subcellular location">
    <subcellularLocation>
        <location evidence="7">Cytoplasm</location>
    </subcellularLocation>
</comment>
<dbReference type="CDD" id="cd00462">
    <property type="entry name" value="PTH"/>
    <property type="match status" value="1"/>
</dbReference>
<feature type="binding site" evidence="7">
    <location>
        <position position="65"/>
    </location>
    <ligand>
        <name>tRNA</name>
        <dbReference type="ChEBI" id="CHEBI:17843"/>
    </ligand>
</feature>
<keyword evidence="7" id="KW-0963">Cytoplasm</keyword>
<reference evidence="8 9" key="1">
    <citation type="journal article" date="2018" name="Microbiome">
        <title>Fine metagenomic profile of the Mediterranean stratified and mixed water columns revealed by assembly and recruitment.</title>
        <authorList>
            <person name="Haro-Moreno J.M."/>
            <person name="Lopez-Perez M."/>
            <person name="De La Torre J.R."/>
            <person name="Picazo A."/>
            <person name="Camacho A."/>
            <person name="Rodriguez-Valera F."/>
        </authorList>
    </citation>
    <scope>NUCLEOTIDE SEQUENCE [LARGE SCALE GENOMIC DNA]</scope>
    <source>
        <strain evidence="8">MED-G84</strain>
    </source>
</reference>
<protein>
    <recommendedName>
        <fullName evidence="6 7">Peptidyl-tRNA hydrolase</fullName>
        <shortName evidence="7">Pth</shortName>
        <ecNumber evidence="1 7">3.1.1.29</ecNumber>
    </recommendedName>
</protein>
<dbReference type="GO" id="GO:0004045">
    <property type="term" value="F:peptidyl-tRNA hydrolase activity"/>
    <property type="evidence" value="ECO:0007669"/>
    <property type="project" value="UniProtKB-UniRule"/>
</dbReference>
<gene>
    <name evidence="7" type="primary">pth</name>
    <name evidence="8" type="ORF">DBW98_00555</name>
</gene>
<comment type="similarity">
    <text evidence="5 7">Belongs to the PTH family.</text>
</comment>
<feature type="site" description="Stabilizes the basic form of H active site to accept a proton" evidence="7">
    <location>
        <position position="92"/>
    </location>
</feature>
<feature type="binding site" evidence="7">
    <location>
        <position position="113"/>
    </location>
    <ligand>
        <name>tRNA</name>
        <dbReference type="ChEBI" id="CHEBI:17843"/>
    </ligand>
</feature>
<dbReference type="EC" id="3.1.1.29" evidence="1 7"/>
<comment type="catalytic activity">
    <reaction evidence="7">
        <text>an N-acyl-L-alpha-aminoacyl-tRNA + H2O = an N-acyl-L-amino acid + a tRNA + H(+)</text>
        <dbReference type="Rhea" id="RHEA:54448"/>
        <dbReference type="Rhea" id="RHEA-COMP:10123"/>
        <dbReference type="Rhea" id="RHEA-COMP:13883"/>
        <dbReference type="ChEBI" id="CHEBI:15377"/>
        <dbReference type="ChEBI" id="CHEBI:15378"/>
        <dbReference type="ChEBI" id="CHEBI:59874"/>
        <dbReference type="ChEBI" id="CHEBI:78442"/>
        <dbReference type="ChEBI" id="CHEBI:138191"/>
        <dbReference type="EC" id="3.1.1.29"/>
    </reaction>
</comment>
<comment type="function">
    <text evidence="7">Hydrolyzes ribosome-free peptidyl-tRNAs (with 1 or more amino acids incorporated), which drop off the ribosome during protein synthesis, or as a result of ribosome stalling.</text>
</comment>
<feature type="active site" description="Proton acceptor" evidence="7">
    <location>
        <position position="21"/>
    </location>
</feature>
<dbReference type="PANTHER" id="PTHR17224">
    <property type="entry name" value="PEPTIDYL-TRNA HYDROLASE"/>
    <property type="match status" value="1"/>
</dbReference>
<evidence type="ECO:0000313" key="8">
    <source>
        <dbReference type="EMBL" id="RCL39536.1"/>
    </source>
</evidence>
<evidence type="ECO:0000256" key="1">
    <source>
        <dbReference type="ARBA" id="ARBA00013260"/>
    </source>
</evidence>
<dbReference type="Gene3D" id="3.40.50.1470">
    <property type="entry name" value="Peptidyl-tRNA hydrolase"/>
    <property type="match status" value="1"/>
</dbReference>
<comment type="caution">
    <text evidence="8">The sequence shown here is derived from an EMBL/GenBank/DDBJ whole genome shotgun (WGS) entry which is preliminary data.</text>
</comment>
<dbReference type="NCBIfam" id="TIGR00447">
    <property type="entry name" value="pth"/>
    <property type="match status" value="1"/>
</dbReference>
<dbReference type="HAMAP" id="MF_00083">
    <property type="entry name" value="Pept_tRNA_hydro_bact"/>
    <property type="match status" value="1"/>
</dbReference>
<evidence type="ECO:0000256" key="7">
    <source>
        <dbReference type="HAMAP-Rule" id="MF_00083"/>
    </source>
</evidence>
<evidence type="ECO:0000313" key="9">
    <source>
        <dbReference type="Proteomes" id="UP000253032"/>
    </source>
</evidence>
<keyword evidence="3 7" id="KW-0378">Hydrolase</keyword>
<dbReference type="GO" id="GO:0005737">
    <property type="term" value="C:cytoplasm"/>
    <property type="evidence" value="ECO:0007669"/>
    <property type="project" value="UniProtKB-SubCell"/>
</dbReference>